<dbReference type="InterPro" id="IPR051169">
    <property type="entry name" value="NADH-Q_oxidoreductase"/>
</dbReference>
<dbReference type="EMBL" id="JAATEP010000030">
    <property type="protein sequence ID" value="NJP94542.1"/>
    <property type="molecule type" value="Genomic_DNA"/>
</dbReference>
<gene>
    <name evidence="7" type="ORF">HCN51_34730</name>
</gene>
<dbReference type="PRINTS" id="PR00368">
    <property type="entry name" value="FADPNR"/>
</dbReference>
<evidence type="ECO:0000313" key="8">
    <source>
        <dbReference type="Proteomes" id="UP000696294"/>
    </source>
</evidence>
<dbReference type="Pfam" id="PF07992">
    <property type="entry name" value="Pyr_redox_2"/>
    <property type="match status" value="1"/>
</dbReference>
<keyword evidence="8" id="KW-1185">Reference proteome</keyword>
<evidence type="ECO:0000256" key="5">
    <source>
        <dbReference type="ARBA" id="ARBA00023002"/>
    </source>
</evidence>
<evidence type="ECO:0000259" key="6">
    <source>
        <dbReference type="Pfam" id="PF07992"/>
    </source>
</evidence>
<sequence length="387" mass="41120">MPHIVILGAGFAGVWAAAAAARVRDGADLDITLVAPDDELVLRPRMYEAEPDRATVPLAGLLKPIDVRHRRAWGERIDVERREVHAGGDVLGYDRLVLATGSRLVRPELPGAGLLFDVDTLRGARRLAGHLRGREGFTAVVVGAGFTGLEVATELAGRGRVVLVERADVVGPDLGPAPRPCIEDALDRLGIEVRLRTSLHAVEPGAGTRPGGGAHGAVEAVLSDGTRVAADAVIWTAGMRADALTEQVPARRDRLGRVAVDRWMRVEEPSGAVFAAGDVAAARFDDSHDVMQSCQHATPMGKTAGHNAAADLLGLEPIDFAPAPYVTCLDLGAAGGLYTKGWDRQVALSGERGKEVKQWIMRRIQPPVDDAEQLLALAGMVRLPIPF</sequence>
<dbReference type="SUPFAM" id="SSF51905">
    <property type="entry name" value="FAD/NAD(P)-binding domain"/>
    <property type="match status" value="1"/>
</dbReference>
<organism evidence="7 8">
    <name type="scientific">Nonomuraea composti</name>
    <dbReference type="NCBI Taxonomy" id="2720023"/>
    <lineage>
        <taxon>Bacteria</taxon>
        <taxon>Bacillati</taxon>
        <taxon>Actinomycetota</taxon>
        <taxon>Actinomycetes</taxon>
        <taxon>Streptosporangiales</taxon>
        <taxon>Streptosporangiaceae</taxon>
        <taxon>Nonomuraea</taxon>
    </lineage>
</organism>
<dbReference type="PANTHER" id="PTHR42913">
    <property type="entry name" value="APOPTOSIS-INDUCING FACTOR 1"/>
    <property type="match status" value="1"/>
</dbReference>
<comment type="similarity">
    <text evidence="2">Belongs to the NADH dehydrogenase family.</text>
</comment>
<comment type="caution">
    <text evidence="7">The sequence shown here is derived from an EMBL/GenBank/DDBJ whole genome shotgun (WGS) entry which is preliminary data.</text>
</comment>
<dbReference type="PANTHER" id="PTHR42913:SF3">
    <property type="entry name" value="64 KDA MITOCHONDRIAL NADH DEHYDROGENASE (EUROFUNG)"/>
    <property type="match status" value="1"/>
</dbReference>
<proteinExistence type="inferred from homology"/>
<keyword evidence="4" id="KW-0274">FAD</keyword>
<keyword evidence="3" id="KW-0285">Flavoprotein</keyword>
<dbReference type="InterPro" id="IPR036188">
    <property type="entry name" value="FAD/NAD-bd_sf"/>
</dbReference>
<protein>
    <submittedName>
        <fullName evidence="7">FAD-dependent oxidoreductase</fullName>
    </submittedName>
</protein>
<evidence type="ECO:0000256" key="3">
    <source>
        <dbReference type="ARBA" id="ARBA00022630"/>
    </source>
</evidence>
<evidence type="ECO:0000256" key="4">
    <source>
        <dbReference type="ARBA" id="ARBA00022827"/>
    </source>
</evidence>
<feature type="domain" description="FAD/NAD(P)-binding" evidence="6">
    <location>
        <begin position="3"/>
        <end position="301"/>
    </location>
</feature>
<dbReference type="RefSeq" id="WP_168015482.1">
    <property type="nucleotide sequence ID" value="NZ_JAATEP010000030.1"/>
</dbReference>
<evidence type="ECO:0000256" key="1">
    <source>
        <dbReference type="ARBA" id="ARBA00001974"/>
    </source>
</evidence>
<dbReference type="Gene3D" id="3.50.50.100">
    <property type="match status" value="1"/>
</dbReference>
<accession>A0ABX1BDS8</accession>
<dbReference type="Proteomes" id="UP000696294">
    <property type="component" value="Unassembled WGS sequence"/>
</dbReference>
<keyword evidence="5" id="KW-0560">Oxidoreductase</keyword>
<evidence type="ECO:0000313" key="7">
    <source>
        <dbReference type="EMBL" id="NJP94542.1"/>
    </source>
</evidence>
<dbReference type="PRINTS" id="PR00469">
    <property type="entry name" value="PNDRDTASEII"/>
</dbReference>
<name>A0ABX1BDS8_9ACTN</name>
<comment type="cofactor">
    <cofactor evidence="1">
        <name>FAD</name>
        <dbReference type="ChEBI" id="CHEBI:57692"/>
    </cofactor>
</comment>
<dbReference type="InterPro" id="IPR023753">
    <property type="entry name" value="FAD/NAD-binding_dom"/>
</dbReference>
<reference evidence="7 8" key="1">
    <citation type="submission" date="2020-03" db="EMBL/GenBank/DDBJ databases">
        <title>WGS of actinomycetes isolated from Thailand.</title>
        <authorList>
            <person name="Thawai C."/>
        </authorList>
    </citation>
    <scope>NUCLEOTIDE SEQUENCE [LARGE SCALE GENOMIC DNA]</scope>
    <source>
        <strain evidence="7 8">FMUSA5-5</strain>
    </source>
</reference>
<evidence type="ECO:0000256" key="2">
    <source>
        <dbReference type="ARBA" id="ARBA00005272"/>
    </source>
</evidence>